<dbReference type="GO" id="GO:0000139">
    <property type="term" value="C:Golgi membrane"/>
    <property type="evidence" value="ECO:0007669"/>
    <property type="project" value="UniProtKB-SubCell"/>
</dbReference>
<evidence type="ECO:0000256" key="4">
    <source>
        <dbReference type="ARBA" id="ARBA00022989"/>
    </source>
</evidence>
<keyword evidence="5" id="KW-0333">Golgi apparatus</keyword>
<feature type="signal peptide" evidence="9">
    <location>
        <begin position="1"/>
        <end position="17"/>
    </location>
</feature>
<feature type="transmembrane region" description="Helical" evidence="8">
    <location>
        <begin position="349"/>
        <end position="368"/>
    </location>
</feature>
<dbReference type="InterPro" id="IPR003689">
    <property type="entry name" value="ZIP"/>
</dbReference>
<keyword evidence="4 8" id="KW-1133">Transmembrane helix</keyword>
<feature type="compositionally biased region" description="Low complexity" evidence="7">
    <location>
        <begin position="140"/>
        <end position="154"/>
    </location>
</feature>
<feature type="region of interest" description="Disordered" evidence="7">
    <location>
        <begin position="409"/>
        <end position="436"/>
    </location>
</feature>
<dbReference type="Pfam" id="PF02535">
    <property type="entry name" value="Zip"/>
    <property type="match status" value="1"/>
</dbReference>
<organism evidence="10 11">
    <name type="scientific">Fusarium pseudocircinatum</name>
    <dbReference type="NCBI Taxonomy" id="56676"/>
    <lineage>
        <taxon>Eukaryota</taxon>
        <taxon>Fungi</taxon>
        <taxon>Dikarya</taxon>
        <taxon>Ascomycota</taxon>
        <taxon>Pezizomycotina</taxon>
        <taxon>Sordariomycetes</taxon>
        <taxon>Hypocreomycetidae</taxon>
        <taxon>Hypocreales</taxon>
        <taxon>Nectriaceae</taxon>
        <taxon>Fusarium</taxon>
        <taxon>Fusarium fujikuroi species complex</taxon>
    </lineage>
</organism>
<protein>
    <submittedName>
        <fullName evidence="10">Zinc transporter ZIP9</fullName>
    </submittedName>
</protein>
<feature type="compositionally biased region" description="Basic and acidic residues" evidence="7">
    <location>
        <begin position="155"/>
        <end position="210"/>
    </location>
</feature>
<gene>
    <name evidence="10" type="ORF">FPCIR_11063</name>
</gene>
<dbReference type="AlphaFoldDB" id="A0A8H5KUQ6"/>
<evidence type="ECO:0000256" key="6">
    <source>
        <dbReference type="ARBA" id="ARBA00023136"/>
    </source>
</evidence>
<dbReference type="InterPro" id="IPR045891">
    <property type="entry name" value="ZIP9"/>
</dbReference>
<dbReference type="OrthoDB" id="19859at2759"/>
<evidence type="ECO:0000256" key="7">
    <source>
        <dbReference type="SAM" id="MobiDB-lite"/>
    </source>
</evidence>
<feature type="transmembrane region" description="Helical" evidence="8">
    <location>
        <begin position="380"/>
        <end position="399"/>
    </location>
</feature>
<dbReference type="GO" id="GO:0006829">
    <property type="term" value="P:zinc ion transport"/>
    <property type="evidence" value="ECO:0007669"/>
    <property type="project" value="InterPro"/>
</dbReference>
<feature type="chain" id="PRO_5034777937" evidence="9">
    <location>
        <begin position="18"/>
        <end position="456"/>
    </location>
</feature>
<feature type="transmembrane region" description="Helical" evidence="8">
    <location>
        <begin position="37"/>
        <end position="55"/>
    </location>
</feature>
<sequence>MGGVLLLLGLCLVMALASFLAGALPLSMSLSQSQLRLLSSVGVGILVGTSLIVIIPEGIEAATAPAEAAHMHRVRSLVRRTPWSHAVLTRGLPESIVTISTGSIEKRNEELDTEALVRRIINAAAGNGRVKRADIEAAAEAAGDDAPAIPGAGDTTKDSTTDNKGSEKVESGKEGQQGHDGDHEAEQDHDHEHEQEHEKEEAHEHEHEHEHAVPTFEIGFSLILGFLLMFLIDRLPRHATESLHSTPQTRHISLDNLNGDSASVDEEADGFLGSLTPTPRRARSLATTTGLVIHAAADGIAMGASSTTSDMKLGFIIFAAIMIHKAPAAFGLTSLLLKQGLSKRAARGHLIVFSLAAPFGALTTWTLITLLGGGKVESDHWWTGMLLLFSGGTFLYVAMHAMQEDTTPHTHDHGINGYADSSTTAQRKPKGPQMRDTLATMGGMLVPLLTQFGHHH</sequence>
<comment type="subcellular location">
    <subcellularLocation>
        <location evidence="1">Endomembrane system</location>
        <topology evidence="1">Multi-pass membrane protein</topology>
    </subcellularLocation>
    <subcellularLocation>
        <location evidence="2">Golgi apparatus membrane</location>
    </subcellularLocation>
</comment>
<keyword evidence="9" id="KW-0732">Signal</keyword>
<dbReference type="GO" id="GO:0046873">
    <property type="term" value="F:metal ion transmembrane transporter activity"/>
    <property type="evidence" value="ECO:0007669"/>
    <property type="project" value="InterPro"/>
</dbReference>
<proteinExistence type="predicted"/>
<evidence type="ECO:0000313" key="10">
    <source>
        <dbReference type="EMBL" id="KAF5579529.1"/>
    </source>
</evidence>
<feature type="transmembrane region" description="Helical" evidence="8">
    <location>
        <begin position="315"/>
        <end position="337"/>
    </location>
</feature>
<evidence type="ECO:0000256" key="9">
    <source>
        <dbReference type="SAM" id="SignalP"/>
    </source>
</evidence>
<accession>A0A8H5KUQ6</accession>
<dbReference type="PANTHER" id="PTHR16133:SF0">
    <property type="entry name" value="ZINC_IRON REGULATED TRANSPORTER-RELATED PROTEIN 102B, ISOFORM E"/>
    <property type="match status" value="1"/>
</dbReference>
<evidence type="ECO:0000256" key="3">
    <source>
        <dbReference type="ARBA" id="ARBA00022692"/>
    </source>
</evidence>
<keyword evidence="6 8" id="KW-0472">Membrane</keyword>
<evidence type="ECO:0000256" key="5">
    <source>
        <dbReference type="ARBA" id="ARBA00023034"/>
    </source>
</evidence>
<evidence type="ECO:0000313" key="11">
    <source>
        <dbReference type="Proteomes" id="UP000546213"/>
    </source>
</evidence>
<feature type="region of interest" description="Disordered" evidence="7">
    <location>
        <begin position="140"/>
        <end position="210"/>
    </location>
</feature>
<reference evidence="10 11" key="1">
    <citation type="submission" date="2020-05" db="EMBL/GenBank/DDBJ databases">
        <title>Identification and distribution of gene clusters putatively required for synthesis of sphingolipid metabolism inhibitors in phylogenetically diverse species of the filamentous fungus Fusarium.</title>
        <authorList>
            <person name="Kim H.-S."/>
            <person name="Busman M."/>
            <person name="Brown D.W."/>
            <person name="Divon H."/>
            <person name="Uhlig S."/>
            <person name="Proctor R.H."/>
        </authorList>
    </citation>
    <scope>NUCLEOTIDE SEQUENCE [LARGE SCALE GENOMIC DNA]</scope>
    <source>
        <strain evidence="10 11">NRRL 36939</strain>
    </source>
</reference>
<dbReference type="PANTHER" id="PTHR16133">
    <property type="entry name" value="SOLUTE CARRIER FAMILY 39 ZINC TRANSPORTER , MEMBER 9-RELATED"/>
    <property type="match status" value="1"/>
</dbReference>
<keyword evidence="11" id="KW-1185">Reference proteome</keyword>
<evidence type="ECO:0000256" key="2">
    <source>
        <dbReference type="ARBA" id="ARBA00004394"/>
    </source>
</evidence>
<keyword evidence="3 8" id="KW-0812">Transmembrane</keyword>
<comment type="caution">
    <text evidence="10">The sequence shown here is derived from an EMBL/GenBank/DDBJ whole genome shotgun (WGS) entry which is preliminary data.</text>
</comment>
<evidence type="ECO:0000256" key="8">
    <source>
        <dbReference type="SAM" id="Phobius"/>
    </source>
</evidence>
<dbReference type="EMBL" id="JAAOAS010000332">
    <property type="protein sequence ID" value="KAF5579529.1"/>
    <property type="molecule type" value="Genomic_DNA"/>
</dbReference>
<dbReference type="Proteomes" id="UP000546213">
    <property type="component" value="Unassembled WGS sequence"/>
</dbReference>
<evidence type="ECO:0000256" key="1">
    <source>
        <dbReference type="ARBA" id="ARBA00004127"/>
    </source>
</evidence>
<name>A0A8H5KUQ6_9HYPO</name>